<protein>
    <submittedName>
        <fullName evidence="1">Uncharacterized protein</fullName>
    </submittedName>
</protein>
<organism evidence="1 2">
    <name type="scientific">Podospora bellae-mahoneyi</name>
    <dbReference type="NCBI Taxonomy" id="2093777"/>
    <lineage>
        <taxon>Eukaryota</taxon>
        <taxon>Fungi</taxon>
        <taxon>Dikarya</taxon>
        <taxon>Ascomycota</taxon>
        <taxon>Pezizomycotina</taxon>
        <taxon>Sordariomycetes</taxon>
        <taxon>Sordariomycetidae</taxon>
        <taxon>Sordariales</taxon>
        <taxon>Podosporaceae</taxon>
        <taxon>Podospora</taxon>
    </lineage>
</organism>
<keyword evidence="2" id="KW-1185">Reference proteome</keyword>
<accession>A0ABR0FFK0</accession>
<proteinExistence type="predicted"/>
<gene>
    <name evidence="1" type="ORF">QC761_513085</name>
</gene>
<comment type="caution">
    <text evidence="1">The sequence shown here is derived from an EMBL/GenBank/DDBJ whole genome shotgun (WGS) entry which is preliminary data.</text>
</comment>
<name>A0ABR0FFK0_9PEZI</name>
<reference evidence="1 2" key="1">
    <citation type="journal article" date="2023" name="bioRxiv">
        <title>High-quality genome assemblies of four members of thePodospora anserinaspecies complex.</title>
        <authorList>
            <person name="Ament-Velasquez S.L."/>
            <person name="Vogan A.A."/>
            <person name="Wallerman O."/>
            <person name="Hartmann F."/>
            <person name="Gautier V."/>
            <person name="Silar P."/>
            <person name="Giraud T."/>
            <person name="Johannesson H."/>
        </authorList>
    </citation>
    <scope>NUCLEOTIDE SEQUENCE [LARGE SCALE GENOMIC DNA]</scope>
    <source>
        <strain evidence="1 2">CBS 112042</strain>
    </source>
</reference>
<dbReference type="Proteomes" id="UP001322138">
    <property type="component" value="Unassembled WGS sequence"/>
</dbReference>
<dbReference type="RefSeq" id="XP_062730628.1">
    <property type="nucleotide sequence ID" value="XM_062880468.1"/>
</dbReference>
<evidence type="ECO:0000313" key="1">
    <source>
        <dbReference type="EMBL" id="KAK4641652.1"/>
    </source>
</evidence>
<sequence length="202" mass="23251">MPVLISCTTCYCKQTKEAGARLYFMRRIPLCCDTCPVPRIEGVPAWMRAISEGKIRSMNTLPLSVKNLSDFEEGTDEGTNEDKYDINIYGESSREFYQLLDIAMHTKGLTEGQKMLKATKVEAIRRAWRRMKRKFEEEQREERERVLYFTELRERLPQPHNLMFSPAVESDEIILTNYAEAPASTRVNSEIGTPISGLDQEG</sequence>
<dbReference type="GeneID" id="87899950"/>
<dbReference type="EMBL" id="JAFFGZ010000007">
    <property type="protein sequence ID" value="KAK4641652.1"/>
    <property type="molecule type" value="Genomic_DNA"/>
</dbReference>
<evidence type="ECO:0000313" key="2">
    <source>
        <dbReference type="Proteomes" id="UP001322138"/>
    </source>
</evidence>